<keyword evidence="3 5" id="KW-0808">Transferase</keyword>
<evidence type="ECO:0000256" key="3">
    <source>
        <dbReference type="ARBA" id="ARBA00022679"/>
    </source>
</evidence>
<comment type="similarity">
    <text evidence="1">Belongs to the methyltransferase superfamily.</text>
</comment>
<dbReference type="Pfam" id="PF08241">
    <property type="entry name" value="Methyltransf_11"/>
    <property type="match status" value="1"/>
</dbReference>
<protein>
    <submittedName>
        <fullName evidence="5">Methyltransferase domain protein</fullName>
    </submittedName>
</protein>
<dbReference type="Proteomes" id="UP000317835">
    <property type="component" value="Chromosome"/>
</dbReference>
<sequence length="249" mass="27550">MTFKDHFSGHSDRYQAHRPTYPEALYDYLGSLAPGHGLAWDCATGNGQAAHGLVPHFRTVVATDASAAQVAQARPHERIAYLVAPAERTPIPDGTVDLVTVAQALHWLDLDRFYAEVRRACRPGAVLACWCYQLHAIDPGVDAVVGCYYAEVVGAYWPPERLLVEAGYRTLPLPFEELTPPPFRMVQRWDLDRLLGYLGRRGLVLRPAVIDRAWGTEHKQANAVVPPTGAGNRVFRCGSSPYTKPPTRP</sequence>
<evidence type="ECO:0000259" key="4">
    <source>
        <dbReference type="Pfam" id="PF08241"/>
    </source>
</evidence>
<dbReference type="RefSeq" id="WP_197447077.1">
    <property type="nucleotide sequence ID" value="NZ_CP036426.1"/>
</dbReference>
<reference evidence="5 6" key="1">
    <citation type="submission" date="2019-02" db="EMBL/GenBank/DDBJ databases">
        <title>Deep-cultivation of Planctomycetes and their phenomic and genomic characterization uncovers novel biology.</title>
        <authorList>
            <person name="Wiegand S."/>
            <person name="Jogler M."/>
            <person name="Boedeker C."/>
            <person name="Pinto D."/>
            <person name="Vollmers J."/>
            <person name="Rivas-Marin E."/>
            <person name="Kohn T."/>
            <person name="Peeters S.H."/>
            <person name="Heuer A."/>
            <person name="Rast P."/>
            <person name="Oberbeckmann S."/>
            <person name="Bunk B."/>
            <person name="Jeske O."/>
            <person name="Meyerdierks A."/>
            <person name="Storesund J.E."/>
            <person name="Kallscheuer N."/>
            <person name="Luecker S."/>
            <person name="Lage O.M."/>
            <person name="Pohl T."/>
            <person name="Merkel B.J."/>
            <person name="Hornburger P."/>
            <person name="Mueller R.-W."/>
            <person name="Bruemmer F."/>
            <person name="Labrenz M."/>
            <person name="Spormann A.M."/>
            <person name="Op den Camp H."/>
            <person name="Overmann J."/>
            <person name="Amann R."/>
            <person name="Jetten M.S.M."/>
            <person name="Mascher T."/>
            <person name="Medema M.H."/>
            <person name="Devos D.P."/>
            <person name="Kaster A.-K."/>
            <person name="Ovreas L."/>
            <person name="Rohde M."/>
            <person name="Galperin M.Y."/>
            <person name="Jogler C."/>
        </authorList>
    </citation>
    <scope>NUCLEOTIDE SEQUENCE [LARGE SCALE GENOMIC DNA]</scope>
    <source>
        <strain evidence="5 6">ElP</strain>
    </source>
</reference>
<dbReference type="InterPro" id="IPR051052">
    <property type="entry name" value="Diverse_substrate_MTase"/>
</dbReference>
<accession>A0A518H4B1</accession>
<dbReference type="Gene3D" id="3.40.50.150">
    <property type="entry name" value="Vaccinia Virus protein VP39"/>
    <property type="match status" value="1"/>
</dbReference>
<proteinExistence type="inferred from homology"/>
<dbReference type="PANTHER" id="PTHR44942:SF4">
    <property type="entry name" value="METHYLTRANSFERASE TYPE 11 DOMAIN-CONTAINING PROTEIN"/>
    <property type="match status" value="1"/>
</dbReference>
<name>A0A518H4B1_9BACT</name>
<dbReference type="KEGG" id="tpla:ElP_35770"/>
<evidence type="ECO:0000256" key="1">
    <source>
        <dbReference type="ARBA" id="ARBA00008361"/>
    </source>
</evidence>
<keyword evidence="6" id="KW-1185">Reference proteome</keyword>
<evidence type="ECO:0000313" key="5">
    <source>
        <dbReference type="EMBL" id="QDV35673.1"/>
    </source>
</evidence>
<organism evidence="5 6">
    <name type="scientific">Tautonia plasticadhaerens</name>
    <dbReference type="NCBI Taxonomy" id="2527974"/>
    <lineage>
        <taxon>Bacteria</taxon>
        <taxon>Pseudomonadati</taxon>
        <taxon>Planctomycetota</taxon>
        <taxon>Planctomycetia</taxon>
        <taxon>Isosphaerales</taxon>
        <taxon>Isosphaeraceae</taxon>
        <taxon>Tautonia</taxon>
    </lineage>
</organism>
<dbReference type="EMBL" id="CP036426">
    <property type="protein sequence ID" value="QDV35673.1"/>
    <property type="molecule type" value="Genomic_DNA"/>
</dbReference>
<dbReference type="GO" id="GO:0008757">
    <property type="term" value="F:S-adenosylmethionine-dependent methyltransferase activity"/>
    <property type="evidence" value="ECO:0007669"/>
    <property type="project" value="InterPro"/>
</dbReference>
<dbReference type="InterPro" id="IPR013216">
    <property type="entry name" value="Methyltransf_11"/>
</dbReference>
<evidence type="ECO:0000313" key="6">
    <source>
        <dbReference type="Proteomes" id="UP000317835"/>
    </source>
</evidence>
<dbReference type="CDD" id="cd02440">
    <property type="entry name" value="AdoMet_MTases"/>
    <property type="match status" value="1"/>
</dbReference>
<dbReference type="PANTHER" id="PTHR44942">
    <property type="entry name" value="METHYLTRANSF_11 DOMAIN-CONTAINING PROTEIN"/>
    <property type="match status" value="1"/>
</dbReference>
<dbReference type="GO" id="GO:0032259">
    <property type="term" value="P:methylation"/>
    <property type="evidence" value="ECO:0007669"/>
    <property type="project" value="UniProtKB-KW"/>
</dbReference>
<feature type="domain" description="Methyltransferase type 11" evidence="4">
    <location>
        <begin position="41"/>
        <end position="129"/>
    </location>
</feature>
<evidence type="ECO:0000256" key="2">
    <source>
        <dbReference type="ARBA" id="ARBA00022603"/>
    </source>
</evidence>
<dbReference type="AlphaFoldDB" id="A0A518H4B1"/>
<dbReference type="InterPro" id="IPR029063">
    <property type="entry name" value="SAM-dependent_MTases_sf"/>
</dbReference>
<keyword evidence="2 5" id="KW-0489">Methyltransferase</keyword>
<gene>
    <name evidence="5" type="ORF">ElP_35770</name>
</gene>
<dbReference type="SUPFAM" id="SSF53335">
    <property type="entry name" value="S-adenosyl-L-methionine-dependent methyltransferases"/>
    <property type="match status" value="1"/>
</dbReference>